<dbReference type="AlphaFoldDB" id="A0A4Y7QB17"/>
<evidence type="ECO:0000256" key="3">
    <source>
        <dbReference type="ARBA" id="ARBA00012552"/>
    </source>
</evidence>
<comment type="subcellular location">
    <subcellularLocation>
        <location evidence="1">Cytoplasm</location>
        <location evidence="1">Cytoplasmic ribonucleoprotein granule</location>
    </subcellularLocation>
</comment>
<keyword evidence="10" id="KW-0943">RNA-mediated gene silencing</keyword>
<proteinExistence type="inferred from homology"/>
<gene>
    <name evidence="16" type="ORF">BD410DRAFT_785896</name>
</gene>
<dbReference type="GO" id="GO:0031047">
    <property type="term" value="P:regulatory ncRNA-mediated gene silencing"/>
    <property type="evidence" value="ECO:0007669"/>
    <property type="project" value="UniProtKB-KW"/>
</dbReference>
<keyword evidence="4" id="KW-0963">Cytoplasm</keyword>
<evidence type="ECO:0000256" key="8">
    <source>
        <dbReference type="ARBA" id="ARBA00022840"/>
    </source>
</evidence>
<protein>
    <recommendedName>
        <fullName evidence="3">RNA helicase</fullName>
        <ecNumber evidence="3">3.6.4.13</ecNumber>
    </recommendedName>
</protein>
<dbReference type="Pfam" id="PF13086">
    <property type="entry name" value="AAA_11"/>
    <property type="match status" value="1"/>
</dbReference>
<evidence type="ECO:0000256" key="9">
    <source>
        <dbReference type="ARBA" id="ARBA00022884"/>
    </source>
</evidence>
<evidence type="ECO:0000256" key="5">
    <source>
        <dbReference type="ARBA" id="ARBA00022741"/>
    </source>
</evidence>
<feature type="region of interest" description="Disordered" evidence="12">
    <location>
        <begin position="52"/>
        <end position="80"/>
    </location>
</feature>
<evidence type="ECO:0000256" key="7">
    <source>
        <dbReference type="ARBA" id="ARBA00022806"/>
    </source>
</evidence>
<dbReference type="FunFam" id="3.40.50.300:FF:000608">
    <property type="entry name" value="Mov10 RISC complex RNA helicase"/>
    <property type="match status" value="1"/>
</dbReference>
<evidence type="ECO:0000256" key="6">
    <source>
        <dbReference type="ARBA" id="ARBA00022801"/>
    </source>
</evidence>
<dbReference type="OrthoDB" id="6513042at2759"/>
<keyword evidence="7" id="KW-0347">Helicase</keyword>
<dbReference type="InterPro" id="IPR041677">
    <property type="entry name" value="DNA2/NAM7_AAA_11"/>
</dbReference>
<dbReference type="Pfam" id="PF21634">
    <property type="entry name" value="MOV-10_beta-barrel"/>
    <property type="match status" value="1"/>
</dbReference>
<dbReference type="Proteomes" id="UP000294933">
    <property type="component" value="Unassembled WGS sequence"/>
</dbReference>
<dbReference type="GO" id="GO:0032574">
    <property type="term" value="F:5'-3' RNA helicase activity"/>
    <property type="evidence" value="ECO:0007669"/>
    <property type="project" value="InterPro"/>
</dbReference>
<evidence type="ECO:0000313" key="17">
    <source>
        <dbReference type="Proteomes" id="UP000294933"/>
    </source>
</evidence>
<dbReference type="InterPro" id="IPR049080">
    <property type="entry name" value="MOV-10-like_beta-barrel"/>
</dbReference>
<reference evidence="16 17" key="1">
    <citation type="submission" date="2018-06" db="EMBL/GenBank/DDBJ databases">
        <title>A transcriptomic atlas of mushroom development highlights an independent origin of complex multicellularity.</title>
        <authorList>
            <consortium name="DOE Joint Genome Institute"/>
            <person name="Krizsan K."/>
            <person name="Almasi E."/>
            <person name="Merenyi Z."/>
            <person name="Sahu N."/>
            <person name="Viragh M."/>
            <person name="Koszo T."/>
            <person name="Mondo S."/>
            <person name="Kiss B."/>
            <person name="Balint B."/>
            <person name="Kues U."/>
            <person name="Barry K."/>
            <person name="Hegedus J.C."/>
            <person name="Henrissat B."/>
            <person name="Johnson J."/>
            <person name="Lipzen A."/>
            <person name="Ohm R."/>
            <person name="Nagy I."/>
            <person name="Pangilinan J."/>
            <person name="Yan J."/>
            <person name="Xiong Y."/>
            <person name="Grigoriev I.V."/>
            <person name="Hibbett D.S."/>
            <person name="Nagy L.G."/>
        </authorList>
    </citation>
    <scope>NUCLEOTIDE SEQUENCE [LARGE SCALE GENOMIC DNA]</scope>
    <source>
        <strain evidence="16 17">SZMC22713</strain>
    </source>
</reference>
<dbReference type="EC" id="3.6.4.13" evidence="3"/>
<evidence type="ECO:0000256" key="4">
    <source>
        <dbReference type="ARBA" id="ARBA00022490"/>
    </source>
</evidence>
<dbReference type="InterPro" id="IPR041679">
    <property type="entry name" value="DNA2/NAM7-like_C"/>
</dbReference>
<accession>A0A4Y7QB17</accession>
<keyword evidence="17" id="KW-1185">Reference proteome</keyword>
<evidence type="ECO:0000256" key="1">
    <source>
        <dbReference type="ARBA" id="ARBA00004331"/>
    </source>
</evidence>
<sequence length="972" mass="109017">MDFPSKEKLVWHESAKIHQRRTDQHRKRLSGASKPVRCTLCAVDLMAASGYGQHARGKSHRRRLEEQGLNPGEDPGPEELDGVPGTQHCEICNASIPLHMWERHIDGRRHLRSKGFVMLQSGLEESERDKNGVAVSNGDGGLNFGLLECTDRHGVAYNFDRTMSVQNNNTTAIILADARVTSRANGLARVADTHFDLRQSVKGLHLTPGAKTNVEVAFRPRDERGRFHDRVELYFEDVVLKQRFAITRPVTATVGVKADYEALRPIAPYVRPKRRNEEPVSDPVPGIPPPALAAIAWEVSLPKFPIPAGLKQIGFSQGTYGDLANKVRSTYLPKAFDGDTYGRHMKMMIWIEEEQARRDLQLYNLSGTTLERKGVYYNLVVEGLAEKRPSIIVGDKMYVRNHGSSSDRWFEGHVHRVLEKSVDLRFHGSFNSYSGQRYDVRFELNRLTMRRMHQALSSAFKRPEVLFPAQQHVVELRVPSLGRMDELRCVDRKVGNNRPQLAAVAAIVHRPPGSVPFVVFGPPGTGKTVTMVEAIRQVLYSNPNARILACAPSNSASDIIAERLADLGKSQIFRLIAPSRSATAVSQTVKNIAMLNNDGVFSAPPVAQLQKYRVVVSTCFSASVPHGIGAQEPEVMIPIKTMADNNTNVILSGDCKQLGPIVRSGVAKELGLTKSYLDRLMENPVYDQEAGYAKTIVKLTKNWRSHPSILKFPNEAFYKGELEACGDPLVTHSLLRWDELPTPNFPIIFHGISGKDLREVSSPSFFNIDEASLVKNYVQRLFDDRRLRLTPQNIGIISPYNAQVGKIRNILPGKAKEIKVGSVEEFQGQERRVIIISTVRSSVDFINYDLRHTLGFVANPRRFNVAITRAQALLIVIGDPVVLSLDQLWKSFINHVHIHGGYKGKKIDWDPSEVVDRSARFDHERRTKGLSEMEDLIERTKSLVIGQSEDLAERNDDDEIEGNVDKPWREDE</sequence>
<dbReference type="VEuPathDB" id="FungiDB:BD410DRAFT_785896"/>
<feature type="compositionally biased region" description="Basic and acidic residues" evidence="12">
    <location>
        <begin position="963"/>
        <end position="972"/>
    </location>
</feature>
<dbReference type="PANTHER" id="PTHR45418">
    <property type="entry name" value="CANCER/TESTIS ANTIGEN 55"/>
    <property type="match status" value="1"/>
</dbReference>
<evidence type="ECO:0000259" key="14">
    <source>
        <dbReference type="Pfam" id="PF13087"/>
    </source>
</evidence>
<dbReference type="InterPro" id="IPR026122">
    <property type="entry name" value="MOV-10/SDE3_DEXXQ/H-box"/>
</dbReference>
<keyword evidence="5" id="KW-0547">Nucleotide-binding</keyword>
<keyword evidence="9" id="KW-0694">RNA-binding</keyword>
<evidence type="ECO:0000259" key="13">
    <source>
        <dbReference type="Pfam" id="PF13086"/>
    </source>
</evidence>
<feature type="domain" description="Helicase MOV-10-like beta-barrel" evidence="15">
    <location>
        <begin position="363"/>
        <end position="442"/>
    </location>
</feature>
<dbReference type="GO" id="GO:0005524">
    <property type="term" value="F:ATP binding"/>
    <property type="evidence" value="ECO:0007669"/>
    <property type="project" value="UniProtKB-KW"/>
</dbReference>
<evidence type="ECO:0000256" key="10">
    <source>
        <dbReference type="ARBA" id="ARBA00023158"/>
    </source>
</evidence>
<dbReference type="CDD" id="cd18808">
    <property type="entry name" value="SF1_C_Upf1"/>
    <property type="match status" value="1"/>
</dbReference>
<evidence type="ECO:0000313" key="16">
    <source>
        <dbReference type="EMBL" id="TDL24428.1"/>
    </source>
</evidence>
<dbReference type="PANTHER" id="PTHR45418:SF1">
    <property type="entry name" value="CANCER_TESTIS ANTIGEN 55"/>
    <property type="match status" value="1"/>
</dbReference>
<dbReference type="STRING" id="50990.A0A4Y7QB17"/>
<evidence type="ECO:0000256" key="11">
    <source>
        <dbReference type="ARBA" id="ARBA00047984"/>
    </source>
</evidence>
<feature type="domain" description="DNA2/NAM7 helicase-like C-terminal" evidence="14">
    <location>
        <begin position="674"/>
        <end position="879"/>
    </location>
</feature>
<evidence type="ECO:0000259" key="15">
    <source>
        <dbReference type="Pfam" id="PF21634"/>
    </source>
</evidence>
<feature type="region of interest" description="Disordered" evidence="12">
    <location>
        <begin position="948"/>
        <end position="972"/>
    </location>
</feature>
<dbReference type="InterPro" id="IPR047187">
    <property type="entry name" value="SF1_C_Upf1"/>
</dbReference>
<keyword evidence="8" id="KW-0067">ATP-binding</keyword>
<keyword evidence="6 16" id="KW-0378">Hydrolase</keyword>
<evidence type="ECO:0000256" key="12">
    <source>
        <dbReference type="SAM" id="MobiDB-lite"/>
    </source>
</evidence>
<dbReference type="Pfam" id="PF13087">
    <property type="entry name" value="AAA_12"/>
    <property type="match status" value="1"/>
</dbReference>
<organism evidence="16 17">
    <name type="scientific">Rickenella mellea</name>
    <dbReference type="NCBI Taxonomy" id="50990"/>
    <lineage>
        <taxon>Eukaryota</taxon>
        <taxon>Fungi</taxon>
        <taxon>Dikarya</taxon>
        <taxon>Basidiomycota</taxon>
        <taxon>Agaricomycotina</taxon>
        <taxon>Agaricomycetes</taxon>
        <taxon>Hymenochaetales</taxon>
        <taxon>Rickenellaceae</taxon>
        <taxon>Rickenella</taxon>
    </lineage>
</organism>
<dbReference type="Gene3D" id="3.40.50.300">
    <property type="entry name" value="P-loop containing nucleotide triphosphate hydrolases"/>
    <property type="match status" value="2"/>
</dbReference>
<dbReference type="EMBL" id="ML170166">
    <property type="protein sequence ID" value="TDL24428.1"/>
    <property type="molecule type" value="Genomic_DNA"/>
</dbReference>
<dbReference type="GO" id="GO:0036464">
    <property type="term" value="C:cytoplasmic ribonucleoprotein granule"/>
    <property type="evidence" value="ECO:0007669"/>
    <property type="project" value="UniProtKB-SubCell"/>
</dbReference>
<dbReference type="SUPFAM" id="SSF52540">
    <property type="entry name" value="P-loop containing nucleoside triphosphate hydrolases"/>
    <property type="match status" value="1"/>
</dbReference>
<dbReference type="GO" id="GO:0003723">
    <property type="term" value="F:RNA binding"/>
    <property type="evidence" value="ECO:0007669"/>
    <property type="project" value="UniProtKB-KW"/>
</dbReference>
<name>A0A4Y7QB17_9AGAM</name>
<dbReference type="CDD" id="cd18038">
    <property type="entry name" value="DEXXQc_Helz-like"/>
    <property type="match status" value="1"/>
</dbReference>
<comment type="similarity">
    <text evidence="2">Belongs to the DNA2/NAM7 helicase family. SDE3 subfamily.</text>
</comment>
<dbReference type="InterPro" id="IPR027417">
    <property type="entry name" value="P-loop_NTPase"/>
</dbReference>
<evidence type="ECO:0000256" key="2">
    <source>
        <dbReference type="ARBA" id="ARBA00005601"/>
    </source>
</evidence>
<feature type="domain" description="DNA2/NAM7 helicase helicase" evidence="13">
    <location>
        <begin position="497"/>
        <end position="587"/>
    </location>
</feature>
<dbReference type="GO" id="GO:0016787">
    <property type="term" value="F:hydrolase activity"/>
    <property type="evidence" value="ECO:0007669"/>
    <property type="project" value="UniProtKB-KW"/>
</dbReference>
<comment type="catalytic activity">
    <reaction evidence="11">
        <text>ATP + H2O = ADP + phosphate + H(+)</text>
        <dbReference type="Rhea" id="RHEA:13065"/>
        <dbReference type="ChEBI" id="CHEBI:15377"/>
        <dbReference type="ChEBI" id="CHEBI:15378"/>
        <dbReference type="ChEBI" id="CHEBI:30616"/>
        <dbReference type="ChEBI" id="CHEBI:43474"/>
        <dbReference type="ChEBI" id="CHEBI:456216"/>
        <dbReference type="EC" id="3.6.4.13"/>
    </reaction>
</comment>